<sequence>MINIKELKKHCDPSYLTIRNDKIIINNKRLARLSKDKIEQIEQEFNIPIIYSRKYEEISQRIGRYISKHQIISPKDHIIVGLSGGKDSLALLHLLEPYRRKYGIKIYAITVDLNIENNRPWSETNKNMDKVINHCKNLNIPHKIIGYDQDVVQMSKILSENTKGIEYSPCFSCSVVRRHVLTNFARELFEKEIQKDEKIDENKIKICFGHTLEDNSDTILANILKGDVIRTLEPLKRFHNSEFDYGKFKVKLQDCILIRPLLSVSEKDILKALNECDLDYYHDKNECPYSRENGDGIRKKCHEVLGALEKDVKNIREMVISSALSTIEHYKKEK</sequence>
<dbReference type="GO" id="GO:0005524">
    <property type="term" value="F:ATP binding"/>
    <property type="evidence" value="ECO:0007669"/>
    <property type="project" value="UniProtKB-KW"/>
</dbReference>
<dbReference type="KEGG" id="mae:Maeo_0797"/>
<dbReference type="Gene3D" id="3.40.50.620">
    <property type="entry name" value="HUPs"/>
    <property type="match status" value="1"/>
</dbReference>
<keyword evidence="2" id="KW-0547">Nucleotide-binding</keyword>
<organism evidence="4 5">
    <name type="scientific">Methanococcus aeolicus (strain ATCC BAA-1280 / DSM 17508 / OCM 812 / Nankai-3)</name>
    <dbReference type="NCBI Taxonomy" id="419665"/>
    <lineage>
        <taxon>Archaea</taxon>
        <taxon>Methanobacteriati</taxon>
        <taxon>Methanobacteriota</taxon>
        <taxon>Methanomada group</taxon>
        <taxon>Methanococci</taxon>
        <taxon>Methanococcales</taxon>
        <taxon>Methanococcaceae</taxon>
        <taxon>Methanococcus</taxon>
    </lineage>
</organism>
<keyword evidence="5" id="KW-1185">Reference proteome</keyword>
<dbReference type="Proteomes" id="UP000001106">
    <property type="component" value="Chromosome"/>
</dbReference>
<dbReference type="InterPro" id="IPR014729">
    <property type="entry name" value="Rossmann-like_a/b/a_fold"/>
</dbReference>
<dbReference type="InterPro" id="IPR011063">
    <property type="entry name" value="TilS/TtcA_N"/>
</dbReference>
<feature type="binding site" evidence="2">
    <location>
        <position position="111"/>
    </location>
    <ligand>
        <name>ATP</name>
        <dbReference type="ChEBI" id="CHEBI:30616"/>
    </ligand>
</feature>
<dbReference type="GO" id="GO:0000049">
    <property type="term" value="F:tRNA binding"/>
    <property type="evidence" value="ECO:0007669"/>
    <property type="project" value="TreeGrafter"/>
</dbReference>
<dbReference type="eggNOG" id="arCOG00042">
    <property type="taxonomic scope" value="Archaea"/>
</dbReference>
<feature type="domain" description="tRNA(Ile)-lysidine/2-thiocytidine synthase N-terminal" evidence="3">
    <location>
        <begin position="77"/>
        <end position="284"/>
    </location>
</feature>
<evidence type="ECO:0000313" key="5">
    <source>
        <dbReference type="Proteomes" id="UP000001106"/>
    </source>
</evidence>
<evidence type="ECO:0000256" key="1">
    <source>
        <dbReference type="ARBA" id="ARBA00022679"/>
    </source>
</evidence>
<gene>
    <name evidence="4" type="ordered locus">Maeo_0797</name>
</gene>
<dbReference type="PIRSF" id="PIRSF004976">
    <property type="entry name" value="ATPase_YdaO"/>
    <property type="match status" value="1"/>
</dbReference>
<dbReference type="GeneID" id="5326921"/>
<feature type="binding site" evidence="2">
    <location>
        <position position="214"/>
    </location>
    <ligand>
        <name>ATP</name>
        <dbReference type="ChEBI" id="CHEBI:30616"/>
    </ligand>
</feature>
<feature type="binding site" evidence="2">
    <location>
        <position position="209"/>
    </location>
    <ligand>
        <name>ATP</name>
        <dbReference type="ChEBI" id="CHEBI:30616"/>
    </ligand>
</feature>
<reference evidence="4" key="1">
    <citation type="submission" date="2007-06" db="EMBL/GenBank/DDBJ databases">
        <title>Complete sequence of Methanococcus aeolicus Nankai-3.</title>
        <authorList>
            <consortium name="US DOE Joint Genome Institute"/>
            <person name="Copeland A."/>
            <person name="Lucas S."/>
            <person name="Lapidus A."/>
            <person name="Barry K."/>
            <person name="Glavina del Rio T."/>
            <person name="Dalin E."/>
            <person name="Tice H."/>
            <person name="Pitluck S."/>
            <person name="Chain P."/>
            <person name="Malfatti S."/>
            <person name="Shin M."/>
            <person name="Vergez L."/>
            <person name="Schmutz J."/>
            <person name="Larimer F."/>
            <person name="Land M."/>
            <person name="Hauser L."/>
            <person name="Kyrpides N."/>
            <person name="Lykidis A."/>
            <person name="Sieprawska-Lupa M."/>
            <person name="Whitman W.B."/>
            <person name="Richardson P."/>
        </authorList>
    </citation>
    <scope>NUCLEOTIDE SEQUENCE [LARGE SCALE GENOMIC DNA]</scope>
    <source>
        <strain evidence="4">Nankai-3</strain>
    </source>
</reference>
<dbReference type="RefSeq" id="WP_011973512.1">
    <property type="nucleotide sequence ID" value="NC_009635.1"/>
</dbReference>
<feature type="binding site" evidence="2">
    <location>
        <position position="87"/>
    </location>
    <ligand>
        <name>ATP</name>
        <dbReference type="ChEBI" id="CHEBI:30616"/>
    </ligand>
</feature>
<dbReference type="OrthoDB" id="33422at2157"/>
<evidence type="ECO:0000256" key="2">
    <source>
        <dbReference type="PIRSR" id="PIRSR004976-51"/>
    </source>
</evidence>
<dbReference type="SUPFAM" id="SSF52402">
    <property type="entry name" value="Adenine nucleotide alpha hydrolases-like"/>
    <property type="match status" value="1"/>
</dbReference>
<proteinExistence type="predicted"/>
<keyword evidence="2" id="KW-0067">ATP-binding</keyword>
<dbReference type="GO" id="GO:0016740">
    <property type="term" value="F:transferase activity"/>
    <property type="evidence" value="ECO:0007669"/>
    <property type="project" value="UniProtKB-KW"/>
</dbReference>
<protein>
    <submittedName>
        <fullName evidence="4">PP-loop domain protein</fullName>
    </submittedName>
</protein>
<keyword evidence="1" id="KW-0808">Transferase</keyword>
<dbReference type="PANTHER" id="PTHR11807:SF12">
    <property type="entry name" value="CYTOPLASMIC TRNA 2-THIOLATION PROTEIN 1"/>
    <property type="match status" value="1"/>
</dbReference>
<name>A6UV58_META3</name>
<dbReference type="InterPro" id="IPR035107">
    <property type="entry name" value="tRNA_thiolation_TtcA_Ctu1"/>
</dbReference>
<dbReference type="GO" id="GO:0002143">
    <property type="term" value="P:tRNA wobble position uridine thiolation"/>
    <property type="evidence" value="ECO:0007669"/>
    <property type="project" value="TreeGrafter"/>
</dbReference>
<dbReference type="GO" id="GO:0002144">
    <property type="term" value="C:cytosolic tRNA wobble base thiouridylase complex"/>
    <property type="evidence" value="ECO:0007669"/>
    <property type="project" value="TreeGrafter"/>
</dbReference>
<dbReference type="STRING" id="419665.Maeo_0797"/>
<dbReference type="Pfam" id="PF01171">
    <property type="entry name" value="ATP_bind_3"/>
    <property type="match status" value="1"/>
</dbReference>
<dbReference type="EMBL" id="CP000743">
    <property type="protein sequence ID" value="ABR56380.1"/>
    <property type="molecule type" value="Genomic_DNA"/>
</dbReference>
<dbReference type="AlphaFoldDB" id="A6UV58"/>
<dbReference type="PANTHER" id="PTHR11807">
    <property type="entry name" value="ATPASES OF THE PP SUPERFAMILY-RELATED"/>
    <property type="match status" value="1"/>
</dbReference>
<dbReference type="HOGENOM" id="CLU_830567_0_0_2"/>
<evidence type="ECO:0000313" key="4">
    <source>
        <dbReference type="EMBL" id="ABR56380.1"/>
    </source>
</evidence>
<evidence type="ECO:0000259" key="3">
    <source>
        <dbReference type="Pfam" id="PF01171"/>
    </source>
</evidence>
<accession>A6UV58</accession>
<feature type="binding site" evidence="2">
    <location>
        <begin position="81"/>
        <end position="83"/>
    </location>
    <ligand>
        <name>ATP</name>
        <dbReference type="ChEBI" id="CHEBI:30616"/>
    </ligand>
</feature>